<evidence type="ECO:0000259" key="1">
    <source>
        <dbReference type="Pfam" id="PF07287"/>
    </source>
</evidence>
<dbReference type="EMBL" id="CP036273">
    <property type="protein sequence ID" value="QDU23262.1"/>
    <property type="molecule type" value="Genomic_DNA"/>
</dbReference>
<protein>
    <recommendedName>
        <fullName evidence="1">Acyclic terpene utilisation N-terminal domain-containing protein</fullName>
    </recommendedName>
</protein>
<organism evidence="2 3">
    <name type="scientific">Urbifossiella limnaea</name>
    <dbReference type="NCBI Taxonomy" id="2528023"/>
    <lineage>
        <taxon>Bacteria</taxon>
        <taxon>Pseudomonadati</taxon>
        <taxon>Planctomycetota</taxon>
        <taxon>Planctomycetia</taxon>
        <taxon>Gemmatales</taxon>
        <taxon>Gemmataceae</taxon>
        <taxon>Urbifossiella</taxon>
    </lineage>
</organism>
<accession>A0A517Y0H7</accession>
<evidence type="ECO:0000313" key="3">
    <source>
        <dbReference type="Proteomes" id="UP000319576"/>
    </source>
</evidence>
<dbReference type="OrthoDB" id="9763456at2"/>
<feature type="domain" description="Acyclic terpene utilisation N-terminal" evidence="1">
    <location>
        <begin position="4"/>
        <end position="448"/>
    </location>
</feature>
<proteinExistence type="predicted"/>
<dbReference type="RefSeq" id="WP_145243391.1">
    <property type="nucleotide sequence ID" value="NZ_CP036273.1"/>
</dbReference>
<keyword evidence="3" id="KW-1185">Reference proteome</keyword>
<gene>
    <name evidence="2" type="ORF">ETAA1_52560</name>
</gene>
<reference evidence="2 3" key="1">
    <citation type="submission" date="2019-02" db="EMBL/GenBank/DDBJ databases">
        <title>Deep-cultivation of Planctomycetes and their phenomic and genomic characterization uncovers novel biology.</title>
        <authorList>
            <person name="Wiegand S."/>
            <person name="Jogler M."/>
            <person name="Boedeker C."/>
            <person name="Pinto D."/>
            <person name="Vollmers J."/>
            <person name="Rivas-Marin E."/>
            <person name="Kohn T."/>
            <person name="Peeters S.H."/>
            <person name="Heuer A."/>
            <person name="Rast P."/>
            <person name="Oberbeckmann S."/>
            <person name="Bunk B."/>
            <person name="Jeske O."/>
            <person name="Meyerdierks A."/>
            <person name="Storesund J.E."/>
            <person name="Kallscheuer N."/>
            <person name="Luecker S."/>
            <person name="Lage O.M."/>
            <person name="Pohl T."/>
            <person name="Merkel B.J."/>
            <person name="Hornburger P."/>
            <person name="Mueller R.-W."/>
            <person name="Bruemmer F."/>
            <person name="Labrenz M."/>
            <person name="Spormann A.M."/>
            <person name="Op den Camp H."/>
            <person name="Overmann J."/>
            <person name="Amann R."/>
            <person name="Jetten M.S.M."/>
            <person name="Mascher T."/>
            <person name="Medema M.H."/>
            <person name="Devos D.P."/>
            <person name="Kaster A.-K."/>
            <person name="Ovreas L."/>
            <person name="Rohde M."/>
            <person name="Galperin M.Y."/>
            <person name="Jogler C."/>
        </authorList>
    </citation>
    <scope>NUCLEOTIDE SEQUENCE [LARGE SCALE GENOMIC DNA]</scope>
    <source>
        <strain evidence="2 3">ETA_A1</strain>
    </source>
</reference>
<dbReference type="Proteomes" id="UP000319576">
    <property type="component" value="Chromosome"/>
</dbReference>
<sequence length="451" mass="47285">MRRVRVGNGCGFWGDSPDAPVRLAEAGRLDYLTLEYLAELTMSILAVQRQKDAAAGFATDFPHVLGRLTRALAEQPNLKIVTNAGGMNPHGCAAKARDVLAQAGLDGRRVGVVSGDDLMPRLDELIAAGHPLSHLDTGEPLATVRDRVVSANAYLGARPIVEALRLGADIVVTGRVADASLTVGPVAHEFGWDFGDFDRLAAATVAGHLIECGAQATGGLWINADDATHLETVGYPIAEIGDGGDFIVTKPDNTGGVVNVETLAEQLLYEVADPARYYTPDVVADFTTVQLRLAGPGVVAVTGGSGRGVTDTYKVSVAYRDGYMAAGTLVIAGPNAAAKARRSGEILLDRLRQAGLTFAHSLVETLGAGACVPGVVTAAFDPPEVVLRVAVRDPRRGAVERFTREFAPLVTSGYAGTTGYTTGRPPVREVFAYWPALVAKSAVHATAEVLP</sequence>
<name>A0A517Y0H7_9BACT</name>
<dbReference type="Pfam" id="PF07287">
    <property type="entry name" value="AtuA"/>
    <property type="match status" value="1"/>
</dbReference>
<dbReference type="InterPro" id="IPR010839">
    <property type="entry name" value="AtuA_N"/>
</dbReference>
<evidence type="ECO:0000313" key="2">
    <source>
        <dbReference type="EMBL" id="QDU23262.1"/>
    </source>
</evidence>
<dbReference type="AlphaFoldDB" id="A0A517Y0H7"/>
<dbReference type="PANTHER" id="PTHR47708:SF2">
    <property type="entry name" value="SI:CH73-132F6.5"/>
    <property type="match status" value="1"/>
</dbReference>
<dbReference type="KEGG" id="uli:ETAA1_52560"/>
<dbReference type="PANTHER" id="PTHR47708">
    <property type="match status" value="1"/>
</dbReference>